<keyword evidence="5" id="KW-1185">Reference proteome</keyword>
<evidence type="ECO:0000259" key="3">
    <source>
        <dbReference type="Pfam" id="PF16586"/>
    </source>
</evidence>
<dbReference type="Proteomes" id="UP001499951">
    <property type="component" value="Unassembled WGS sequence"/>
</dbReference>
<feature type="domain" description="DUF5060" evidence="3">
    <location>
        <begin position="40"/>
        <end position="106"/>
    </location>
</feature>
<feature type="chain" id="PRO_5047161682" description="DUF4038 domain-containing protein" evidence="1">
    <location>
        <begin position="34"/>
        <end position="638"/>
    </location>
</feature>
<protein>
    <recommendedName>
        <fullName evidence="6">DUF4038 domain-containing protein</fullName>
    </recommendedName>
</protein>
<dbReference type="InterPro" id="IPR013783">
    <property type="entry name" value="Ig-like_fold"/>
</dbReference>
<dbReference type="InterPro" id="IPR025277">
    <property type="entry name" value="Apiosidase-like_cat_dom"/>
</dbReference>
<keyword evidence="1" id="KW-0732">Signal</keyword>
<feature type="domain" description="Apiosidase-like catalytic" evidence="2">
    <location>
        <begin position="145"/>
        <end position="528"/>
    </location>
</feature>
<gene>
    <name evidence="4" type="ORF">GCM10008942_35290</name>
</gene>
<dbReference type="Pfam" id="PF16586">
    <property type="entry name" value="DUF5060"/>
    <property type="match status" value="1"/>
</dbReference>
<accession>A0ABN1F626</accession>
<dbReference type="InterPro" id="IPR032260">
    <property type="entry name" value="DUF5060"/>
</dbReference>
<sequence>MRGTKRTARLPRMKRMLCALAVLALALASPAQASLKRGEAHVWDTQEIVLAAAKDYANPYADVTVWIDLKGPGFDKRVYGFWDGGRTWRVRFVATAPGDWTWTAHSDHPDDAGLNNGNGALKAVAWNADEIKANPNRRGFIRATANGHALQYADGTPFFIVGDTWLAASTWRLPMTGADPRSAYAPGPGISFEQAIGYRQRQGFNSISFIAAFPNWASDAHGATYDDAKGVGIRNAWEKFGVWAPGAKISTGDGATTTAKNMEDEAGNVAFPLLKPEDWLSDFDRINPAYFRSLDRKMRFLADNGFAPMFEPVRRDTGPSWKAYFDFNKSYARFVGYLQARYGAYNLLFSGIHLDWLTPRYGLSGAEYNGALEQWRQTYGVMPFGQPVTALIDTSTYRVFGDPKWLTMHTAGNRPRDHGIYPMMEESFRLSPAKPLANMEPYYTGWDHTMNSPAGERPEPDSDRDIYFARAMMYGSVLSGGLAGHVHGTAAYDLTSTGEPAGWRPYIWDALNYRSAGYMAHLRDFVLSEGARYQDLTLATDALSPRASTKAVADGLDGWSFLMRTPDKTFALAYFERKAAAPKIAGMKPGARYRWVWFEPQTGGWSKAITLTADANGVLQTPALPSKDDWAAKILAAK</sequence>
<evidence type="ECO:0000313" key="4">
    <source>
        <dbReference type="EMBL" id="GAA0583312.1"/>
    </source>
</evidence>
<dbReference type="PANTHER" id="PTHR37836">
    <property type="entry name" value="LMO1036 PROTEIN"/>
    <property type="match status" value="1"/>
</dbReference>
<evidence type="ECO:0008006" key="6">
    <source>
        <dbReference type="Google" id="ProtNLM"/>
    </source>
</evidence>
<reference evidence="4 5" key="1">
    <citation type="journal article" date="2019" name="Int. J. Syst. Evol. Microbiol.">
        <title>The Global Catalogue of Microorganisms (GCM) 10K type strain sequencing project: providing services to taxonomists for standard genome sequencing and annotation.</title>
        <authorList>
            <consortium name="The Broad Institute Genomics Platform"/>
            <consortium name="The Broad Institute Genome Sequencing Center for Infectious Disease"/>
            <person name="Wu L."/>
            <person name="Ma J."/>
        </authorList>
    </citation>
    <scope>NUCLEOTIDE SEQUENCE [LARGE SCALE GENOMIC DNA]</scope>
    <source>
        <strain evidence="4 5">JCM 15089</strain>
    </source>
</reference>
<name>A0ABN1F626_9PROT</name>
<dbReference type="Pfam" id="PF13204">
    <property type="entry name" value="Apiosidase"/>
    <property type="match status" value="1"/>
</dbReference>
<comment type="caution">
    <text evidence="4">The sequence shown here is derived from an EMBL/GenBank/DDBJ whole genome shotgun (WGS) entry which is preliminary data.</text>
</comment>
<dbReference type="EMBL" id="BAAADD010000010">
    <property type="protein sequence ID" value="GAA0583312.1"/>
    <property type="molecule type" value="Genomic_DNA"/>
</dbReference>
<evidence type="ECO:0000259" key="2">
    <source>
        <dbReference type="Pfam" id="PF13204"/>
    </source>
</evidence>
<dbReference type="PANTHER" id="PTHR37836:SF2">
    <property type="entry name" value="DUF4038 DOMAIN-CONTAINING PROTEIN"/>
    <property type="match status" value="1"/>
</dbReference>
<dbReference type="Gene3D" id="3.20.20.80">
    <property type="entry name" value="Glycosidases"/>
    <property type="match status" value="1"/>
</dbReference>
<feature type="signal peptide" evidence="1">
    <location>
        <begin position="1"/>
        <end position="33"/>
    </location>
</feature>
<evidence type="ECO:0000313" key="5">
    <source>
        <dbReference type="Proteomes" id="UP001499951"/>
    </source>
</evidence>
<proteinExistence type="predicted"/>
<organism evidence="4 5">
    <name type="scientific">Rhizomicrobium electricum</name>
    <dbReference type="NCBI Taxonomy" id="480070"/>
    <lineage>
        <taxon>Bacteria</taxon>
        <taxon>Pseudomonadati</taxon>
        <taxon>Pseudomonadota</taxon>
        <taxon>Alphaproteobacteria</taxon>
        <taxon>Micropepsales</taxon>
        <taxon>Micropepsaceae</taxon>
        <taxon>Rhizomicrobium</taxon>
    </lineage>
</organism>
<evidence type="ECO:0000256" key="1">
    <source>
        <dbReference type="SAM" id="SignalP"/>
    </source>
</evidence>
<dbReference type="Gene3D" id="2.60.40.10">
    <property type="entry name" value="Immunoglobulins"/>
    <property type="match status" value="1"/>
</dbReference>